<reference evidence="3" key="1">
    <citation type="submission" date="2016-08" db="EMBL/GenBank/DDBJ databases">
        <authorList>
            <person name="Varghese N."/>
            <person name="Submissions Spin"/>
        </authorList>
    </citation>
    <scope>NUCLEOTIDE SEQUENCE [LARGE SCALE GENOMIC DNA]</scope>
    <source>
        <strain evidence="3">REICA_082</strain>
    </source>
</reference>
<evidence type="ECO:0000313" key="3">
    <source>
        <dbReference type="Proteomes" id="UP000198975"/>
    </source>
</evidence>
<dbReference type="Proteomes" id="UP000198975">
    <property type="component" value="Unassembled WGS sequence"/>
</dbReference>
<protein>
    <recommendedName>
        <fullName evidence="4">Inner membrane protein</fullName>
    </recommendedName>
</protein>
<organism evidence="2 3">
    <name type="scientific">Kosakonia oryzendophytica</name>
    <dbReference type="NCBI Taxonomy" id="1005665"/>
    <lineage>
        <taxon>Bacteria</taxon>
        <taxon>Pseudomonadati</taxon>
        <taxon>Pseudomonadota</taxon>
        <taxon>Gammaproteobacteria</taxon>
        <taxon>Enterobacterales</taxon>
        <taxon>Enterobacteriaceae</taxon>
        <taxon>Kosakonia</taxon>
    </lineage>
</organism>
<keyword evidence="1" id="KW-1133">Transmembrane helix</keyword>
<keyword evidence="1" id="KW-0812">Transmembrane</keyword>
<evidence type="ECO:0000256" key="1">
    <source>
        <dbReference type="SAM" id="Phobius"/>
    </source>
</evidence>
<dbReference type="OrthoDB" id="6630998at2"/>
<gene>
    <name evidence="2" type="ORF">GA0061071_107143</name>
</gene>
<accession>A0A1C4CDP8</accession>
<keyword evidence="1" id="KW-0472">Membrane</keyword>
<dbReference type="RefSeq" id="WP_061496557.1">
    <property type="nucleotide sequence ID" value="NZ_CP115659.1"/>
</dbReference>
<keyword evidence="3" id="KW-1185">Reference proteome</keyword>
<proteinExistence type="predicted"/>
<dbReference type="EMBL" id="FMAY01000007">
    <property type="protein sequence ID" value="SCC17225.1"/>
    <property type="molecule type" value="Genomic_DNA"/>
</dbReference>
<feature type="transmembrane region" description="Helical" evidence="1">
    <location>
        <begin position="73"/>
        <end position="93"/>
    </location>
</feature>
<name>A0A1C4CDP8_9ENTR</name>
<sequence>MTAGIIALIYFALGTLLFIKKIRLYTITSSFLLFVALHIVAPSQLLTAIWIAVLLLTFAGLLIIKSSRDKRGVFYFSLPCWLLIASVIIDLFWGV</sequence>
<dbReference type="AlphaFoldDB" id="A0A1C4CDP8"/>
<evidence type="ECO:0008006" key="4">
    <source>
        <dbReference type="Google" id="ProtNLM"/>
    </source>
</evidence>
<feature type="transmembrane region" description="Helical" evidence="1">
    <location>
        <begin position="47"/>
        <end position="64"/>
    </location>
</feature>
<evidence type="ECO:0000313" key="2">
    <source>
        <dbReference type="EMBL" id="SCC17225.1"/>
    </source>
</evidence>